<dbReference type="InterPro" id="IPR036388">
    <property type="entry name" value="WH-like_DNA-bd_sf"/>
</dbReference>
<dbReference type="GO" id="GO:0006351">
    <property type="term" value="P:DNA-templated transcription"/>
    <property type="evidence" value="ECO:0007669"/>
    <property type="project" value="TreeGrafter"/>
</dbReference>
<protein>
    <recommendedName>
        <fullName evidence="5">HTH lysR-type domain-containing protein</fullName>
    </recommendedName>
</protein>
<dbReference type="PANTHER" id="PTHR30537:SF20">
    <property type="entry name" value="TRANSCRIPTIONAL REGULATORY PROTEIN"/>
    <property type="match status" value="1"/>
</dbReference>
<dbReference type="PROSITE" id="PS50931">
    <property type="entry name" value="HTH_LYSR"/>
    <property type="match status" value="1"/>
</dbReference>
<proteinExistence type="inferred from homology"/>
<evidence type="ECO:0000256" key="2">
    <source>
        <dbReference type="ARBA" id="ARBA00023015"/>
    </source>
</evidence>
<evidence type="ECO:0000256" key="1">
    <source>
        <dbReference type="ARBA" id="ARBA00009437"/>
    </source>
</evidence>
<keyword evidence="4" id="KW-0804">Transcription</keyword>
<organism evidence="6">
    <name type="scientific">marine sediment metagenome</name>
    <dbReference type="NCBI Taxonomy" id="412755"/>
    <lineage>
        <taxon>unclassified sequences</taxon>
        <taxon>metagenomes</taxon>
        <taxon>ecological metagenomes</taxon>
    </lineage>
</organism>
<dbReference type="InterPro" id="IPR058163">
    <property type="entry name" value="LysR-type_TF_proteobact-type"/>
</dbReference>
<gene>
    <name evidence="6" type="ORF">LCGC14_0544870</name>
</gene>
<dbReference type="SUPFAM" id="SSF53850">
    <property type="entry name" value="Periplasmic binding protein-like II"/>
    <property type="match status" value="1"/>
</dbReference>
<evidence type="ECO:0000256" key="3">
    <source>
        <dbReference type="ARBA" id="ARBA00023125"/>
    </source>
</evidence>
<keyword evidence="3" id="KW-0238">DNA-binding</keyword>
<dbReference type="FunFam" id="1.10.10.10:FF:000001">
    <property type="entry name" value="LysR family transcriptional regulator"/>
    <property type="match status" value="1"/>
</dbReference>
<dbReference type="InterPro" id="IPR036390">
    <property type="entry name" value="WH_DNA-bd_sf"/>
</dbReference>
<dbReference type="SUPFAM" id="SSF46785">
    <property type="entry name" value="Winged helix' DNA-binding domain"/>
    <property type="match status" value="1"/>
</dbReference>
<dbReference type="Gene3D" id="1.10.10.10">
    <property type="entry name" value="Winged helix-like DNA-binding domain superfamily/Winged helix DNA-binding domain"/>
    <property type="match status" value="1"/>
</dbReference>
<feature type="domain" description="HTH lysR-type" evidence="5">
    <location>
        <begin position="12"/>
        <end position="65"/>
    </location>
</feature>
<dbReference type="Gene3D" id="3.40.190.290">
    <property type="match status" value="1"/>
</dbReference>
<dbReference type="EMBL" id="LAZR01000736">
    <property type="protein sequence ID" value="KKN59162.1"/>
    <property type="molecule type" value="Genomic_DNA"/>
</dbReference>
<dbReference type="PANTHER" id="PTHR30537">
    <property type="entry name" value="HTH-TYPE TRANSCRIPTIONAL REGULATOR"/>
    <property type="match status" value="1"/>
</dbReference>
<comment type="caution">
    <text evidence="6">The sequence shown here is derived from an EMBL/GenBank/DDBJ whole genome shotgun (WGS) entry which is preliminary data.</text>
</comment>
<evidence type="ECO:0000259" key="5">
    <source>
        <dbReference type="PROSITE" id="PS50931"/>
    </source>
</evidence>
<evidence type="ECO:0000256" key="4">
    <source>
        <dbReference type="ARBA" id="ARBA00023163"/>
    </source>
</evidence>
<dbReference type="GO" id="GO:0043565">
    <property type="term" value="F:sequence-specific DNA binding"/>
    <property type="evidence" value="ECO:0007669"/>
    <property type="project" value="TreeGrafter"/>
</dbReference>
<keyword evidence="2" id="KW-0805">Transcription regulation</keyword>
<comment type="similarity">
    <text evidence="1">Belongs to the LysR transcriptional regulatory family.</text>
</comment>
<accession>A0A0F9SA43</accession>
<dbReference type="GO" id="GO:0003700">
    <property type="term" value="F:DNA-binding transcription factor activity"/>
    <property type="evidence" value="ECO:0007669"/>
    <property type="project" value="InterPro"/>
</dbReference>
<dbReference type="InterPro" id="IPR000847">
    <property type="entry name" value="LysR_HTH_N"/>
</dbReference>
<dbReference type="InterPro" id="IPR005119">
    <property type="entry name" value="LysR_subst-bd"/>
</dbReference>
<sequence length="298" mass="33177">MLIMLIKSKNEDLETFITIANTGSFTSAANQLDTQVAKVSRAITRLECDLKVTLFNRSTRRIDLTEEGQLFLEYVTEGLDIISRGEEALNNLQSNPAGKLRVDAASPFLYHQLIPYIEDFQLAYPGITLELLSNESIVDLIEKKTDIAIRIGKLSDSNLYAKKLGLSKLRIVASPRYLNKKGAPTCIDDLKEHQIIGFADSPKLNNWFLKDTISLKPSITATSGEAIRQLCINGNGIAVLSDFMVKKDIEKQVLVEILPNSILSPNPREDVHAVYNKNSVLSSRISAFIDFFSTKISL</sequence>
<dbReference type="Pfam" id="PF00126">
    <property type="entry name" value="HTH_1"/>
    <property type="match status" value="1"/>
</dbReference>
<dbReference type="Pfam" id="PF03466">
    <property type="entry name" value="LysR_substrate"/>
    <property type="match status" value="1"/>
</dbReference>
<evidence type="ECO:0000313" key="6">
    <source>
        <dbReference type="EMBL" id="KKN59162.1"/>
    </source>
</evidence>
<name>A0A0F9SA43_9ZZZZ</name>
<reference evidence="6" key="1">
    <citation type="journal article" date="2015" name="Nature">
        <title>Complex archaea that bridge the gap between prokaryotes and eukaryotes.</title>
        <authorList>
            <person name="Spang A."/>
            <person name="Saw J.H."/>
            <person name="Jorgensen S.L."/>
            <person name="Zaremba-Niedzwiedzka K."/>
            <person name="Martijn J."/>
            <person name="Lind A.E."/>
            <person name="van Eijk R."/>
            <person name="Schleper C."/>
            <person name="Guy L."/>
            <person name="Ettema T.J."/>
        </authorList>
    </citation>
    <scope>NUCLEOTIDE SEQUENCE</scope>
</reference>
<dbReference type="AlphaFoldDB" id="A0A0F9SA43"/>